<evidence type="ECO:0000256" key="7">
    <source>
        <dbReference type="ARBA" id="ARBA00022801"/>
    </source>
</evidence>
<feature type="active site" evidence="9">
    <location>
        <position position="123"/>
    </location>
</feature>
<dbReference type="GO" id="GO:0005829">
    <property type="term" value="C:cytosol"/>
    <property type="evidence" value="ECO:0007669"/>
    <property type="project" value="InterPro"/>
</dbReference>
<dbReference type="AlphaFoldDB" id="A0A272EXR9"/>
<protein>
    <recommendedName>
        <fullName evidence="9">Pyroglutamyl-peptidase I</fullName>
        <ecNumber evidence="9">3.4.19.3</ecNumber>
    </recommendedName>
</protein>
<evidence type="ECO:0000256" key="5">
    <source>
        <dbReference type="ARBA" id="ARBA00022490"/>
    </source>
</evidence>
<dbReference type="InterPro" id="IPR033694">
    <property type="entry name" value="PGPEP1_Cys_AS"/>
</dbReference>
<keyword evidence="6" id="KW-0645">Protease</keyword>
<dbReference type="PRINTS" id="PR00706">
    <property type="entry name" value="PYROGLUPTASE"/>
</dbReference>
<dbReference type="PROSITE" id="PS01333">
    <property type="entry name" value="PYRASE_GLU"/>
    <property type="match status" value="1"/>
</dbReference>
<dbReference type="GO" id="GO:0016920">
    <property type="term" value="F:pyroglutamyl-peptidase activity"/>
    <property type="evidence" value="ECO:0007669"/>
    <property type="project" value="UniProtKB-EC"/>
</dbReference>
<evidence type="ECO:0000256" key="4">
    <source>
        <dbReference type="ARBA" id="ARBA00006641"/>
    </source>
</evidence>
<dbReference type="EC" id="3.4.19.3" evidence="9"/>
<dbReference type="EMBL" id="MDUX01000004">
    <property type="protein sequence ID" value="KAF7600514.1"/>
    <property type="molecule type" value="Genomic_DNA"/>
</dbReference>
<dbReference type="Gene3D" id="3.40.630.20">
    <property type="entry name" value="Peptidase C15, pyroglutamyl peptidase I-like"/>
    <property type="match status" value="1"/>
</dbReference>
<evidence type="ECO:0000256" key="6">
    <source>
        <dbReference type="ARBA" id="ARBA00022670"/>
    </source>
</evidence>
<keyword evidence="14" id="KW-1185">Reference proteome</keyword>
<evidence type="ECO:0000313" key="14">
    <source>
        <dbReference type="Proteomes" id="UP000623509"/>
    </source>
</evidence>
<comment type="catalytic activity">
    <reaction evidence="1 9">
        <text>Release of an N-terminal pyroglutamyl group from a polypeptide, the second amino acid generally not being Pro.</text>
        <dbReference type="EC" id="3.4.19.3"/>
    </reaction>
</comment>
<comment type="function">
    <text evidence="2">Removes 5-oxoproline from various penultimate amino acid residues except L-proline.</text>
</comment>
<dbReference type="NCBIfam" id="NF009676">
    <property type="entry name" value="PRK13197.1"/>
    <property type="match status" value="1"/>
</dbReference>
<evidence type="ECO:0000256" key="1">
    <source>
        <dbReference type="ARBA" id="ARBA00001770"/>
    </source>
</evidence>
<dbReference type="Pfam" id="PF01470">
    <property type="entry name" value="Peptidase_C15"/>
    <property type="match status" value="1"/>
</dbReference>
<dbReference type="InterPro" id="IPR033693">
    <property type="entry name" value="PGPEP1_Glu_AS"/>
</dbReference>
<dbReference type="OrthoDB" id="9779738at2"/>
<dbReference type="InterPro" id="IPR016125">
    <property type="entry name" value="Peptidase_C15-like"/>
</dbReference>
<comment type="subcellular location">
    <subcellularLocation>
        <location evidence="3">Cytoplasm</location>
    </subcellularLocation>
</comment>
<evidence type="ECO:0000256" key="9">
    <source>
        <dbReference type="PROSITE-ProRule" id="PRU10076"/>
    </source>
</evidence>
<dbReference type="InterPro" id="IPR029762">
    <property type="entry name" value="PGP-I_bact-type"/>
</dbReference>
<dbReference type="Proteomes" id="UP000623509">
    <property type="component" value="Unassembled WGS sequence"/>
</dbReference>
<evidence type="ECO:0000313" key="11">
    <source>
        <dbReference type="EMBL" id="KAF7600514.1"/>
    </source>
</evidence>
<comment type="caution">
    <text evidence="12">The sequence shown here is derived from an EMBL/GenBank/DDBJ whole genome shotgun (WGS) entry which is preliminary data.</text>
</comment>
<accession>A0A272EXR9</accession>
<evidence type="ECO:0000256" key="2">
    <source>
        <dbReference type="ARBA" id="ARBA00002280"/>
    </source>
</evidence>
<gene>
    <name evidence="12" type="primary">pcp</name>
    <name evidence="11" type="ORF">BGI27_02125</name>
    <name evidence="12" type="ORF">CGU29_02040</name>
</gene>
<evidence type="ECO:0000313" key="12">
    <source>
        <dbReference type="EMBL" id="PAS94917.1"/>
    </source>
</evidence>
<dbReference type="NCBIfam" id="TIGR00504">
    <property type="entry name" value="pyro_pdase"/>
    <property type="match status" value="1"/>
</dbReference>
<dbReference type="SUPFAM" id="SSF53182">
    <property type="entry name" value="Pyrrolidone carboxyl peptidase (pyroglutamate aminopeptidase)"/>
    <property type="match status" value="1"/>
</dbReference>
<evidence type="ECO:0000256" key="10">
    <source>
        <dbReference type="PROSITE-ProRule" id="PRU10077"/>
    </source>
</evidence>
<proteinExistence type="inferred from homology"/>
<feature type="active site" evidence="10">
    <location>
        <position position="186"/>
    </location>
</feature>
<keyword evidence="7" id="KW-0378">Hydrolase</keyword>
<evidence type="ECO:0000313" key="13">
    <source>
        <dbReference type="Proteomes" id="UP000216107"/>
    </source>
</evidence>
<keyword evidence="8" id="KW-0788">Thiol protease</keyword>
<dbReference type="PANTHER" id="PTHR23402:SF1">
    <property type="entry name" value="PYROGLUTAMYL-PEPTIDASE I"/>
    <property type="match status" value="1"/>
</dbReference>
<reference evidence="12 13" key="2">
    <citation type="submission" date="2017-07" db="EMBL/GenBank/DDBJ databases">
        <title>Candidatus Dactylopiibacterium carminicum, a nitrogen-fixing symbiont of the cochineal insect Dactylopius coccus and Dactylopius opuntiae (Hemiptera: Coccoidea: Dactylopiidae).</title>
        <authorList>
            <person name="Vera A."/>
        </authorList>
    </citation>
    <scope>NUCLEOTIDE SEQUENCE [LARGE SCALE GENOMIC DNA]</scope>
    <source>
        <strain evidence="12 13">NFDCM</strain>
    </source>
</reference>
<evidence type="ECO:0000256" key="8">
    <source>
        <dbReference type="ARBA" id="ARBA00022807"/>
    </source>
</evidence>
<dbReference type="Proteomes" id="UP000216107">
    <property type="component" value="Unassembled WGS sequence"/>
</dbReference>
<dbReference type="PROSITE" id="PS01334">
    <property type="entry name" value="PYRASE_CYS"/>
    <property type="match status" value="1"/>
</dbReference>
<keyword evidence="5" id="KW-0963">Cytoplasm</keyword>
<dbReference type="InterPro" id="IPR036440">
    <property type="entry name" value="Peptidase_C15-like_sf"/>
</dbReference>
<comment type="similarity">
    <text evidence="4">Belongs to the peptidase C15 family.</text>
</comment>
<dbReference type="PANTHER" id="PTHR23402">
    <property type="entry name" value="PROTEASE FAMILY C15 PYROGLUTAMYL-PEPTIDASE I-RELATED"/>
    <property type="match status" value="1"/>
</dbReference>
<dbReference type="CDD" id="cd00501">
    <property type="entry name" value="Peptidase_C15"/>
    <property type="match status" value="1"/>
</dbReference>
<dbReference type="EMBL" id="NMRN01000003">
    <property type="protein sequence ID" value="PAS94917.1"/>
    <property type="molecule type" value="Genomic_DNA"/>
</dbReference>
<reference evidence="11 14" key="1">
    <citation type="submission" date="2016-08" db="EMBL/GenBank/DDBJ databases">
        <title>Candidatus Dactylopiibacterium carminicum genome sequence.</title>
        <authorList>
            <person name="Ramirez-Puebla S.T."/>
            <person name="Ormeno-Orrillo E."/>
            <person name="Vera-Ponce De Leon A."/>
            <person name="Luis L."/>
            <person name="Sanchez-Flores A."/>
            <person name="Monica R."/>
            <person name="Martinez-Romero E."/>
        </authorList>
    </citation>
    <scope>NUCLEOTIDE SEQUENCE [LARGE SCALE GENOMIC DNA]</scope>
    <source>
        <strain evidence="11">END1</strain>
    </source>
</reference>
<evidence type="ECO:0000256" key="3">
    <source>
        <dbReference type="ARBA" id="ARBA00004496"/>
    </source>
</evidence>
<organism evidence="12 13">
    <name type="scientific">Candidatus Dactylopiibacterium carminicum</name>
    <dbReference type="NCBI Taxonomy" id="857335"/>
    <lineage>
        <taxon>Bacteria</taxon>
        <taxon>Pseudomonadati</taxon>
        <taxon>Pseudomonadota</taxon>
        <taxon>Betaproteobacteria</taxon>
        <taxon>Rhodocyclales</taxon>
        <taxon>Rhodocyclaceae</taxon>
        <taxon>Candidatus Dactylopiibacterium</taxon>
    </lineage>
</organism>
<sequence length="258" mass="27120">MAGRRASIACLRRLLRNSRYLSGVSANSCWHCWQKPGIAVVPDHGGILLTGFEPFGQAVENPSAHIAQAFDGTQVAGLSVQGRLLPCVFGEARRHLAAHIADCSPSIILCLGLAAKRPVISIERVALNFIDAPIPDNTGKQPMEAPVIAGGPSALFARLPLRSLLARLQQAGLPAEISLSAGSYVCNELFYGLLHSLSQQPADIQAGFIHVPPMPGQIPENPGLALEAQIFAIRLVLECLTGSCAPPAGLTGASGRCD</sequence>
<dbReference type="GO" id="GO:0006508">
    <property type="term" value="P:proteolysis"/>
    <property type="evidence" value="ECO:0007669"/>
    <property type="project" value="UniProtKB-KW"/>
</dbReference>
<name>A0A272EXR9_9RHOO</name>
<dbReference type="InterPro" id="IPR000816">
    <property type="entry name" value="Peptidase_C15"/>
</dbReference>